<sequence>MSAIARSLSECTGATELGNAAGAELMTAELDRTPVRHKKETKSSKKARRGLSCNASVSEQVREDALRCDPMVKVLSAQKVECQRCGYVIKLSDKSRYDASHWNKHKNSCIERAKSFTKDLKAWTESQKAAVASGSGASTTQQKDSTSTRSAARSEHIDDSDSDDEVWGFYPLMNVGDPELSPLCKDYFKQTGRPLREDLLAMRWQNWNWSMIKTPNFAKTAEHEYTAPFVRENPHETCKHR</sequence>
<reference evidence="2 3" key="1">
    <citation type="submission" date="2016-03" db="EMBL/GenBank/DDBJ databases">
        <title>Whole genome sequencing of Grifola frondosa 9006-11.</title>
        <authorList>
            <person name="Min B."/>
            <person name="Park H."/>
            <person name="Kim J.-G."/>
            <person name="Cho H."/>
            <person name="Oh Y.-L."/>
            <person name="Kong W.-S."/>
            <person name="Choi I.-G."/>
        </authorList>
    </citation>
    <scope>NUCLEOTIDE SEQUENCE [LARGE SCALE GENOMIC DNA]</scope>
    <source>
        <strain evidence="2 3">9006-11</strain>
    </source>
</reference>
<name>A0A1C7MC06_GRIFR</name>
<organism evidence="2 3">
    <name type="scientific">Grifola frondosa</name>
    <name type="common">Maitake</name>
    <name type="synonym">Polyporus frondosus</name>
    <dbReference type="NCBI Taxonomy" id="5627"/>
    <lineage>
        <taxon>Eukaryota</taxon>
        <taxon>Fungi</taxon>
        <taxon>Dikarya</taxon>
        <taxon>Basidiomycota</taxon>
        <taxon>Agaricomycotina</taxon>
        <taxon>Agaricomycetes</taxon>
        <taxon>Polyporales</taxon>
        <taxon>Grifolaceae</taxon>
        <taxon>Grifola</taxon>
    </lineage>
</organism>
<gene>
    <name evidence="2" type="ORF">A0H81_06370</name>
</gene>
<feature type="compositionally biased region" description="Low complexity" evidence="1">
    <location>
        <begin position="130"/>
        <end position="141"/>
    </location>
</feature>
<dbReference type="EMBL" id="LUGG01000006">
    <property type="protein sequence ID" value="OBZ73886.1"/>
    <property type="molecule type" value="Genomic_DNA"/>
</dbReference>
<accession>A0A1C7MC06</accession>
<protein>
    <submittedName>
        <fullName evidence="2">Uncharacterized protein</fullName>
    </submittedName>
</protein>
<proteinExistence type="predicted"/>
<dbReference type="OrthoDB" id="3268830at2759"/>
<feature type="compositionally biased region" description="Polar residues" evidence="1">
    <location>
        <begin position="142"/>
        <end position="151"/>
    </location>
</feature>
<feature type="compositionally biased region" description="Basic residues" evidence="1">
    <location>
        <begin position="35"/>
        <end position="49"/>
    </location>
</feature>
<dbReference type="AlphaFoldDB" id="A0A1C7MC06"/>
<evidence type="ECO:0000256" key="1">
    <source>
        <dbReference type="SAM" id="MobiDB-lite"/>
    </source>
</evidence>
<evidence type="ECO:0000313" key="3">
    <source>
        <dbReference type="Proteomes" id="UP000092993"/>
    </source>
</evidence>
<feature type="region of interest" description="Disordered" evidence="1">
    <location>
        <begin position="130"/>
        <end position="162"/>
    </location>
</feature>
<comment type="caution">
    <text evidence="2">The sequence shown here is derived from an EMBL/GenBank/DDBJ whole genome shotgun (WGS) entry which is preliminary data.</text>
</comment>
<evidence type="ECO:0000313" key="2">
    <source>
        <dbReference type="EMBL" id="OBZ73886.1"/>
    </source>
</evidence>
<feature type="region of interest" description="Disordered" evidence="1">
    <location>
        <begin position="28"/>
        <end position="54"/>
    </location>
</feature>
<keyword evidence="3" id="KW-1185">Reference proteome</keyword>
<dbReference type="Proteomes" id="UP000092993">
    <property type="component" value="Unassembled WGS sequence"/>
</dbReference>